<comment type="caution">
    <text evidence="3">Lacks conserved residue(s) required for the propagation of feature annotation.</text>
</comment>
<dbReference type="Pfam" id="PF00975">
    <property type="entry name" value="Thioesterase"/>
    <property type="match status" value="1"/>
</dbReference>
<evidence type="ECO:0000256" key="3">
    <source>
        <dbReference type="PROSITE-ProRule" id="PRU01363"/>
    </source>
</evidence>
<comment type="caution">
    <text evidence="7">The sequence shown here is derived from an EMBL/GenBank/DDBJ whole genome shotgun (WGS) entry which is preliminary data.</text>
</comment>
<dbReference type="STRING" id="708197.A0A166W6P4"/>
<dbReference type="FunFam" id="3.40.50.1820:FF:000116">
    <property type="entry name" value="Sterigmatocystin biosynthesis polyketide synthase"/>
    <property type="match status" value="1"/>
</dbReference>
<evidence type="ECO:0000313" key="7">
    <source>
        <dbReference type="EMBL" id="KZL75379.1"/>
    </source>
</evidence>
<feature type="region of interest" description="Disordered" evidence="4">
    <location>
        <begin position="300"/>
        <end position="350"/>
    </location>
</feature>
<proteinExistence type="predicted"/>
<dbReference type="InterPro" id="IPR049551">
    <property type="entry name" value="PKS_DH_C"/>
</dbReference>
<evidence type="ECO:0000313" key="8">
    <source>
        <dbReference type="Proteomes" id="UP000076552"/>
    </source>
</evidence>
<dbReference type="AlphaFoldDB" id="A0A166W6P4"/>
<dbReference type="Pfam" id="PF14765">
    <property type="entry name" value="PS-DH"/>
    <property type="match status" value="1"/>
</dbReference>
<dbReference type="Gene3D" id="3.40.50.1820">
    <property type="entry name" value="alpha/beta hydrolase"/>
    <property type="match status" value="1"/>
</dbReference>
<dbReference type="EMBL" id="LFIV01000024">
    <property type="protein sequence ID" value="KZL75379.1"/>
    <property type="molecule type" value="Genomic_DNA"/>
</dbReference>
<dbReference type="PROSITE" id="PS50075">
    <property type="entry name" value="CARRIER"/>
    <property type="match status" value="1"/>
</dbReference>
<reference evidence="7 8" key="1">
    <citation type="submission" date="2015-06" db="EMBL/GenBank/DDBJ databases">
        <title>Survival trade-offs in plant roots during colonization by closely related pathogenic and mutualistic fungi.</title>
        <authorList>
            <person name="Hacquard S."/>
            <person name="Kracher B."/>
            <person name="Hiruma K."/>
            <person name="Weinman A."/>
            <person name="Muench P."/>
            <person name="Garrido Oter R."/>
            <person name="Ver Loren van Themaat E."/>
            <person name="Dallerey J.-F."/>
            <person name="Damm U."/>
            <person name="Henrissat B."/>
            <person name="Lespinet O."/>
            <person name="Thon M."/>
            <person name="Kemen E."/>
            <person name="McHardy A.C."/>
            <person name="Schulze-Lefert P."/>
            <person name="O'Connell R.J."/>
        </authorList>
    </citation>
    <scope>NUCLEOTIDE SEQUENCE [LARGE SCALE GENOMIC DNA]</scope>
    <source>
        <strain evidence="7 8">0861</strain>
    </source>
</reference>
<evidence type="ECO:0000256" key="2">
    <source>
        <dbReference type="ARBA" id="ARBA00022553"/>
    </source>
</evidence>
<dbReference type="InterPro" id="IPR049900">
    <property type="entry name" value="PKS_mFAS_DH"/>
</dbReference>
<dbReference type="InterPro" id="IPR001031">
    <property type="entry name" value="Thioesterase"/>
</dbReference>
<dbReference type="Pfam" id="PF00550">
    <property type="entry name" value="PP-binding"/>
    <property type="match status" value="1"/>
</dbReference>
<evidence type="ECO:0000256" key="4">
    <source>
        <dbReference type="SAM" id="MobiDB-lite"/>
    </source>
</evidence>
<feature type="region of interest" description="N-terminal hotdog fold" evidence="3">
    <location>
        <position position="1"/>
    </location>
</feature>
<dbReference type="InterPro" id="IPR036736">
    <property type="entry name" value="ACP-like_sf"/>
</dbReference>
<name>A0A166W6P4_9PEZI</name>
<dbReference type="InterPro" id="IPR042104">
    <property type="entry name" value="PKS_dehydratase_sf"/>
</dbReference>
<keyword evidence="1" id="KW-0596">Phosphopantetheine</keyword>
<feature type="domain" description="Carrier" evidence="5">
    <location>
        <begin position="218"/>
        <end position="296"/>
    </location>
</feature>
<protein>
    <submittedName>
        <fullName evidence="7">Polyketide synthase (Type I)</fullName>
    </submittedName>
</protein>
<dbReference type="Proteomes" id="UP000076552">
    <property type="component" value="Unassembled WGS sequence"/>
</dbReference>
<dbReference type="InterPro" id="IPR029058">
    <property type="entry name" value="AB_hydrolase_fold"/>
</dbReference>
<dbReference type="PROSITE" id="PS52019">
    <property type="entry name" value="PKS_MFAS_DH"/>
    <property type="match status" value="1"/>
</dbReference>
<evidence type="ECO:0000259" key="6">
    <source>
        <dbReference type="PROSITE" id="PS52019"/>
    </source>
</evidence>
<evidence type="ECO:0000256" key="1">
    <source>
        <dbReference type="ARBA" id="ARBA00022450"/>
    </source>
</evidence>
<evidence type="ECO:0000259" key="5">
    <source>
        <dbReference type="PROSITE" id="PS50075"/>
    </source>
</evidence>
<feature type="domain" description="PKS/mFAS DH" evidence="6">
    <location>
        <begin position="1"/>
        <end position="165"/>
    </location>
</feature>
<sequence length="644" mass="70185">MYLIKRSIECLEERAAHGLDSALATGMICKVFSSLVDYRDAFKGLREAVLHNDELEATAKVRFRTPRGGFHCNPMWIDSCGQTTGFLMNCHQSIPSDYVYVNHGWGSMRLAKEFREDATYRTYIRMNAVDDTKYAGDLYILDDSNAVVGVFGDITFQGLPRRVLNMVMPQTRLGPIDAHQGRREGPDSSATHALPSATAGDRALPNRSVISLPPAVDSSSNSQLRPLLRILSEEIGLSPEALSDDELDFADHDVDSLLSLTITGRMREDLGIDVDSSTFLTCPTLGHFKSSLGFGSPGVDYSDRGTGASTPQDVSELDTATPPTSDGEQSEHEYARSGKPATNDSGSSSSQFLRQFRATSTLLQGSPKKARSILFLLPDGSGSATSYASLPPISQQGDVAVYGLNCPWLKTPKYLVEFGLKSLAELYVDEILRRQPQGPYALGGWSAGGICAYEPSLLLTKAGNEVNRLILIDSPGPIGLEKLPPRLYEFLDAKNIFGSENPHGVAGGGTKAPEWLLAHFRAFVDALDAYVAVPRATALLDSDGGRKQRTPPPPPPQTFVLWAEDGVCKNASDPRPEYRADDPREMRWLLENRTNFGPNSWDALLGGDGNISIDRVSDANHFTMLKRGRNARYVAGFLAKAFGV</sequence>
<dbReference type="Gene3D" id="1.10.1200.10">
    <property type="entry name" value="ACP-like"/>
    <property type="match status" value="1"/>
</dbReference>
<dbReference type="NCBIfam" id="TIGR04532">
    <property type="entry name" value="PT_fungal_PKS"/>
    <property type="match status" value="1"/>
</dbReference>
<dbReference type="InterPro" id="IPR030918">
    <property type="entry name" value="PT_fungal_PKS"/>
</dbReference>
<dbReference type="OrthoDB" id="329835at2759"/>
<feature type="region of interest" description="C-terminal hotdog fold" evidence="3">
    <location>
        <begin position="16"/>
        <end position="165"/>
    </location>
</feature>
<dbReference type="InterPro" id="IPR009081">
    <property type="entry name" value="PP-bd_ACP"/>
</dbReference>
<keyword evidence="8" id="KW-1185">Reference proteome</keyword>
<gene>
    <name evidence="7" type="ORF">CT0861_04419</name>
</gene>
<keyword evidence="2" id="KW-0597">Phosphoprotein</keyword>
<organism evidence="7 8">
    <name type="scientific">Colletotrichum tofieldiae</name>
    <dbReference type="NCBI Taxonomy" id="708197"/>
    <lineage>
        <taxon>Eukaryota</taxon>
        <taxon>Fungi</taxon>
        <taxon>Dikarya</taxon>
        <taxon>Ascomycota</taxon>
        <taxon>Pezizomycotina</taxon>
        <taxon>Sordariomycetes</taxon>
        <taxon>Hypocreomycetidae</taxon>
        <taxon>Glomerellales</taxon>
        <taxon>Glomerellaceae</taxon>
        <taxon>Colletotrichum</taxon>
        <taxon>Colletotrichum spaethianum species complex</taxon>
    </lineage>
</organism>
<dbReference type="SUPFAM" id="SSF47336">
    <property type="entry name" value="ACP-like"/>
    <property type="match status" value="1"/>
</dbReference>
<dbReference type="SUPFAM" id="SSF53474">
    <property type="entry name" value="alpha/beta-Hydrolases"/>
    <property type="match status" value="1"/>
</dbReference>
<dbReference type="Gene3D" id="3.10.129.110">
    <property type="entry name" value="Polyketide synthase dehydratase"/>
    <property type="match status" value="1"/>
</dbReference>
<feature type="compositionally biased region" description="Polar residues" evidence="4">
    <location>
        <begin position="340"/>
        <end position="350"/>
    </location>
</feature>
<accession>A0A166W6P4</accession>
<feature type="region of interest" description="Disordered" evidence="4">
    <location>
        <begin position="175"/>
        <end position="200"/>
    </location>
</feature>